<dbReference type="PATRIC" id="fig|362787.3.peg.1127"/>
<protein>
    <recommendedName>
        <fullName evidence="5">Alkaline shock protein 23</fullName>
    </recommendedName>
</protein>
<evidence type="ECO:0000256" key="2">
    <source>
        <dbReference type="SAM" id="MobiDB-lite"/>
    </source>
</evidence>
<organism evidence="3 4">
    <name type="scientific">Candidatus Protochlamydia amoebophila</name>
    <dbReference type="NCBI Taxonomy" id="362787"/>
    <lineage>
        <taxon>Bacteria</taxon>
        <taxon>Pseudomonadati</taxon>
        <taxon>Chlamydiota</taxon>
        <taxon>Chlamydiia</taxon>
        <taxon>Parachlamydiales</taxon>
        <taxon>Parachlamydiaceae</taxon>
        <taxon>Candidatus Protochlamydia</taxon>
    </lineage>
</organism>
<accession>A0A0C1H2J1</accession>
<comment type="similarity">
    <text evidence="1">Belongs to the asp23 family.</text>
</comment>
<evidence type="ECO:0000256" key="1">
    <source>
        <dbReference type="ARBA" id="ARBA00005721"/>
    </source>
</evidence>
<dbReference type="Pfam" id="PF03780">
    <property type="entry name" value="Asp23"/>
    <property type="match status" value="1"/>
</dbReference>
<dbReference type="AlphaFoldDB" id="A0A0C1H2J1"/>
<gene>
    <name evidence="3" type="ORF">DB44_CW00470</name>
</gene>
<dbReference type="PANTHER" id="PTHR34297:SF1">
    <property type="entry name" value="ASP23_GLS24 FAMILY ENVELOPE STRESS RESPONSE PROTEIN"/>
    <property type="match status" value="1"/>
</dbReference>
<reference evidence="3 4" key="1">
    <citation type="journal article" date="2014" name="Mol. Biol. Evol.">
        <title>Massive expansion of Ubiquitination-related gene families within the Chlamydiae.</title>
        <authorList>
            <person name="Domman D."/>
            <person name="Collingro A."/>
            <person name="Lagkouvardos I."/>
            <person name="Gehre L."/>
            <person name="Weinmaier T."/>
            <person name="Rattei T."/>
            <person name="Subtil A."/>
            <person name="Horn M."/>
        </authorList>
    </citation>
    <scope>NUCLEOTIDE SEQUENCE [LARGE SCALE GENOMIC DNA]</scope>
    <source>
        <strain evidence="3 4">EI2</strain>
    </source>
</reference>
<evidence type="ECO:0000313" key="4">
    <source>
        <dbReference type="Proteomes" id="UP000031465"/>
    </source>
</evidence>
<evidence type="ECO:0008006" key="5">
    <source>
        <dbReference type="Google" id="ProtNLM"/>
    </source>
</evidence>
<name>A0A0C1H2J1_9BACT</name>
<comment type="caution">
    <text evidence="3">The sequence shown here is derived from an EMBL/GenBank/DDBJ whole genome shotgun (WGS) entry which is preliminary data.</text>
</comment>
<feature type="region of interest" description="Disordered" evidence="2">
    <location>
        <begin position="145"/>
        <end position="166"/>
    </location>
</feature>
<dbReference type="InterPro" id="IPR005531">
    <property type="entry name" value="Asp23"/>
</dbReference>
<proteinExistence type="inferred from homology"/>
<dbReference type="PANTHER" id="PTHR34297">
    <property type="entry name" value="HYPOTHETICAL CYTOSOLIC PROTEIN-RELATED"/>
    <property type="match status" value="1"/>
</dbReference>
<sequence>MATRKKFMIDPKVDKKKVDTKEFELPETVFIRDIEDKVFQSIALQCLAQIDGISLVEGNYIDHLLGRIAEGVKGIYAEQDDKNQSVNIKVEVNILFGTSIPEKAEEIQTKIAEEITKLTGLHVSSVHVVFKNVISHEQAQKLSQSFTQGPPKLMGTNLDEDYSDEF</sequence>
<evidence type="ECO:0000313" key="3">
    <source>
        <dbReference type="EMBL" id="KIC71874.1"/>
    </source>
</evidence>
<dbReference type="EMBL" id="JSAN01000069">
    <property type="protein sequence ID" value="KIC71874.1"/>
    <property type="molecule type" value="Genomic_DNA"/>
</dbReference>
<dbReference type="Proteomes" id="UP000031465">
    <property type="component" value="Unassembled WGS sequence"/>
</dbReference>